<dbReference type="SUPFAM" id="SSF110395">
    <property type="entry name" value="CutC-like"/>
    <property type="match status" value="1"/>
</dbReference>
<evidence type="ECO:0000256" key="2">
    <source>
        <dbReference type="ARBA" id="ARBA00019014"/>
    </source>
</evidence>
<reference evidence="3 4" key="1">
    <citation type="submission" date="2009-02" db="EMBL/GenBank/DDBJ databases">
        <title>Annotation of Streptomyces hygroscopicus strain ATCC 53653.</title>
        <authorList>
            <consortium name="The Broad Institute Genome Sequencing Platform"/>
            <consortium name="Broad Institute Microbial Sequencing Center"/>
            <person name="Fischbach M."/>
            <person name="Godfrey P."/>
            <person name="Ward D."/>
            <person name="Young S."/>
            <person name="Zeng Q."/>
            <person name="Koehrsen M."/>
            <person name="Alvarado L."/>
            <person name="Berlin A.M."/>
            <person name="Bochicchio J."/>
            <person name="Borenstein D."/>
            <person name="Chapman S.B."/>
            <person name="Chen Z."/>
            <person name="Engels R."/>
            <person name="Freedman E."/>
            <person name="Gellesch M."/>
            <person name="Goldberg J."/>
            <person name="Griggs A."/>
            <person name="Gujja S."/>
            <person name="Heilman E.R."/>
            <person name="Heiman D.I."/>
            <person name="Hepburn T.A."/>
            <person name="Howarth C."/>
            <person name="Jen D."/>
            <person name="Larson L."/>
            <person name="Lewis B."/>
            <person name="Mehta T."/>
            <person name="Park D."/>
            <person name="Pearson M."/>
            <person name="Richards J."/>
            <person name="Roberts A."/>
            <person name="Saif S."/>
            <person name="Shea T.D."/>
            <person name="Shenoy N."/>
            <person name="Sisk P."/>
            <person name="Stolte C."/>
            <person name="Sykes S.N."/>
            <person name="Thomson T."/>
            <person name="Walk T."/>
            <person name="White J."/>
            <person name="Yandava C."/>
            <person name="Straight P."/>
            <person name="Clardy J."/>
            <person name="Hung D."/>
            <person name="Kolter R."/>
            <person name="Mekalanos J."/>
            <person name="Walker S."/>
            <person name="Walsh C.T."/>
            <person name="Wieland-Brown L.C."/>
            <person name="Haas B."/>
            <person name="Nusbaum C."/>
            <person name="Birren B."/>
        </authorList>
    </citation>
    <scope>NUCLEOTIDE SEQUENCE [LARGE SCALE GENOMIC DNA]</scope>
    <source>
        <strain evidence="3 4">ATCC 53653</strain>
    </source>
</reference>
<dbReference type="HOGENOM" id="CLU_050555_1_0_11"/>
<evidence type="ECO:0000313" key="4">
    <source>
        <dbReference type="Proteomes" id="UP000003963"/>
    </source>
</evidence>
<dbReference type="InterPro" id="IPR005627">
    <property type="entry name" value="CutC-like"/>
</dbReference>
<dbReference type="Gene3D" id="3.20.20.380">
    <property type="entry name" value="Copper homeostasis (CutC) domain"/>
    <property type="match status" value="1"/>
</dbReference>
<dbReference type="PANTHER" id="PTHR12598:SF0">
    <property type="entry name" value="COPPER HOMEOSTASIS PROTEIN CUTC HOMOLOG"/>
    <property type="match status" value="1"/>
</dbReference>
<dbReference type="GO" id="GO:0005507">
    <property type="term" value="F:copper ion binding"/>
    <property type="evidence" value="ECO:0007669"/>
    <property type="project" value="TreeGrafter"/>
</dbReference>
<dbReference type="PANTHER" id="PTHR12598">
    <property type="entry name" value="COPPER HOMEOSTASIS PROTEIN CUTC"/>
    <property type="match status" value="1"/>
</dbReference>
<keyword evidence="4" id="KW-1185">Reference proteome</keyword>
<gene>
    <name evidence="3" type="ORF">SSOG_04907</name>
</gene>
<protein>
    <recommendedName>
        <fullName evidence="2">Copper homeostasis protein cutC homolog</fullName>
    </recommendedName>
</protein>
<name>D9WDD1_9ACTN</name>
<dbReference type="Pfam" id="PF03932">
    <property type="entry name" value="CutC"/>
    <property type="match status" value="1"/>
</dbReference>
<proteinExistence type="inferred from homology"/>
<sequence length="292" mass="30113">MSRPILEVIALHPEDAIAAEAGGADRLELVTDMAADGLTPSRETFAAVRSAVDLPVRVMLRASDGFAAGDAVAVDALCRKAAALHAEGADEFVLGFLAADGLADLAAIAALVEVIGAGPGVDESRWTFHRAIDRAADRDVLRRQLAGLPGLDTYLTAGSAHGVDHGLPTLRAEALRAGAPGYEARIMVGGGLRLDHLPELRATGITAFHIGSAARPGGWHGSVDAAAVGQWRLALDAPALIGCVGLATAVAAQLADDRALPHARAWAAVSCAVTALMVSPVSWSHHWVWALP</sequence>
<feature type="non-terminal residue" evidence="3">
    <location>
        <position position="292"/>
    </location>
</feature>
<accession>D9WDD1</accession>
<dbReference type="Proteomes" id="UP000003963">
    <property type="component" value="Unassembled WGS sequence"/>
</dbReference>
<dbReference type="AlphaFoldDB" id="D9WDD1"/>
<evidence type="ECO:0000256" key="1">
    <source>
        <dbReference type="ARBA" id="ARBA00007768"/>
    </source>
</evidence>
<evidence type="ECO:0000313" key="3">
    <source>
        <dbReference type="EMBL" id="EFL25193.1"/>
    </source>
</evidence>
<dbReference type="OrthoDB" id="9815677at2"/>
<organism evidence="3 4">
    <name type="scientific">Streptomyces himastatinicus ATCC 53653</name>
    <dbReference type="NCBI Taxonomy" id="457427"/>
    <lineage>
        <taxon>Bacteria</taxon>
        <taxon>Bacillati</taxon>
        <taxon>Actinomycetota</taxon>
        <taxon>Actinomycetes</taxon>
        <taxon>Kitasatosporales</taxon>
        <taxon>Streptomycetaceae</taxon>
        <taxon>Streptomyces</taxon>
        <taxon>Streptomyces violaceusniger group</taxon>
    </lineage>
</organism>
<dbReference type="EMBL" id="GG657754">
    <property type="protein sequence ID" value="EFL25193.1"/>
    <property type="molecule type" value="Genomic_DNA"/>
</dbReference>
<dbReference type="STRING" id="457427.SSOG_04907"/>
<dbReference type="InterPro" id="IPR036822">
    <property type="entry name" value="CutC-like_dom_sf"/>
</dbReference>
<comment type="similarity">
    <text evidence="1">Belongs to the CutC family.</text>
</comment>